<dbReference type="EMBL" id="VRMN01000001">
    <property type="protein sequence ID" value="KAA8498248.1"/>
    <property type="molecule type" value="Genomic_DNA"/>
</dbReference>
<dbReference type="Pfam" id="PF06941">
    <property type="entry name" value="NT5C"/>
    <property type="match status" value="1"/>
</dbReference>
<comment type="caution">
    <text evidence="2">The sequence shown here is derived from an EMBL/GenBank/DDBJ whole genome shotgun (WGS) entry which is preliminary data.</text>
</comment>
<dbReference type="GO" id="GO:0009264">
    <property type="term" value="P:deoxyribonucleotide catabolic process"/>
    <property type="evidence" value="ECO:0007669"/>
    <property type="project" value="InterPro"/>
</dbReference>
<name>A0A5J4Z4V3_PORPP</name>
<dbReference type="OrthoDB" id="10248475at2759"/>
<dbReference type="Proteomes" id="UP000324585">
    <property type="component" value="Unassembled WGS sequence"/>
</dbReference>
<dbReference type="GO" id="GO:0008253">
    <property type="term" value="F:5'-nucleotidase activity"/>
    <property type="evidence" value="ECO:0007669"/>
    <property type="project" value="InterPro"/>
</dbReference>
<sequence>MCTEERETLAVDLDEVLCEFVEALCAFHNERYGPCTASESENVGGAASGNAEMLSVSSFHSYVFSEVWGGTNLEAQIKVHEFFGSPHFLNIRVVPGAMDGIGRLREKYRLVVVTSRQLVIEKETRAWLDQFFPAVFDQVVFGNHWGLTGQKLSKPELCKAVGATTIIDDNLTYAKQCASSGIRVLLFDLDGKYPWNKDGTTAQLDQLSNQEDRLPIQRVFSWDQVCDLLL</sequence>
<dbReference type="Gene3D" id="3.40.50.1000">
    <property type="entry name" value="HAD superfamily/HAD-like"/>
    <property type="match status" value="1"/>
</dbReference>
<evidence type="ECO:0000313" key="3">
    <source>
        <dbReference type="Proteomes" id="UP000324585"/>
    </source>
</evidence>
<dbReference type="PANTHER" id="PTHR35134:SF2">
    <property type="entry name" value="NUCLEOTIDASE YQFW-RELATED"/>
    <property type="match status" value="1"/>
</dbReference>
<dbReference type="InterPro" id="IPR010708">
    <property type="entry name" value="5'(3')-deoxyribonucleotidase"/>
</dbReference>
<reference evidence="3" key="1">
    <citation type="journal article" date="2019" name="Nat. Commun.">
        <title>Expansion of phycobilisome linker gene families in mesophilic red algae.</title>
        <authorList>
            <person name="Lee J."/>
            <person name="Kim D."/>
            <person name="Bhattacharya D."/>
            <person name="Yoon H.S."/>
        </authorList>
    </citation>
    <scope>NUCLEOTIDE SEQUENCE [LARGE SCALE GENOMIC DNA]</scope>
    <source>
        <strain evidence="3">CCMP 1328</strain>
    </source>
</reference>
<dbReference type="InterPro" id="IPR052419">
    <property type="entry name" value="5_3-deoxyribonucleotidase-like"/>
</dbReference>
<proteinExistence type="predicted"/>
<feature type="active site" description="Nucleophile" evidence="1">
    <location>
        <position position="12"/>
    </location>
</feature>
<evidence type="ECO:0000256" key="1">
    <source>
        <dbReference type="PIRSR" id="PIRSR610708-1"/>
    </source>
</evidence>
<dbReference type="AlphaFoldDB" id="A0A5J4Z4V3"/>
<organism evidence="2 3">
    <name type="scientific">Porphyridium purpureum</name>
    <name type="common">Red alga</name>
    <name type="synonym">Porphyridium cruentum</name>
    <dbReference type="NCBI Taxonomy" id="35688"/>
    <lineage>
        <taxon>Eukaryota</taxon>
        <taxon>Rhodophyta</taxon>
        <taxon>Bangiophyceae</taxon>
        <taxon>Porphyridiales</taxon>
        <taxon>Porphyridiaceae</taxon>
        <taxon>Porphyridium</taxon>
    </lineage>
</organism>
<dbReference type="SUPFAM" id="SSF56784">
    <property type="entry name" value="HAD-like"/>
    <property type="match status" value="1"/>
</dbReference>
<accession>A0A5J4Z4V3</accession>
<protein>
    <submittedName>
        <fullName evidence="2">Uncharacterized protein</fullName>
    </submittedName>
</protein>
<gene>
    <name evidence="2" type="ORF">FVE85_5833</name>
</gene>
<dbReference type="InterPro" id="IPR023214">
    <property type="entry name" value="HAD_sf"/>
</dbReference>
<dbReference type="InterPro" id="IPR036412">
    <property type="entry name" value="HAD-like_sf"/>
</dbReference>
<keyword evidence="3" id="KW-1185">Reference proteome</keyword>
<dbReference type="PANTHER" id="PTHR35134">
    <property type="entry name" value="NUCLEOTIDASE YQFW-RELATED"/>
    <property type="match status" value="1"/>
</dbReference>
<dbReference type="OMA" id="DSTECLC"/>
<feature type="active site" description="Proton donor" evidence="1">
    <location>
        <position position="14"/>
    </location>
</feature>
<evidence type="ECO:0000313" key="2">
    <source>
        <dbReference type="EMBL" id="KAA8498248.1"/>
    </source>
</evidence>